<dbReference type="RefSeq" id="XP_056554106.1">
    <property type="nucleotide sequence ID" value="XM_056698693.1"/>
</dbReference>
<dbReference type="OrthoDB" id="5365320at2759"/>
<protein>
    <recommendedName>
        <fullName evidence="3">F-box domain-containing protein</fullName>
    </recommendedName>
</protein>
<evidence type="ECO:0000313" key="1">
    <source>
        <dbReference type="EMBL" id="KAJ5369672.1"/>
    </source>
</evidence>
<dbReference type="AlphaFoldDB" id="A0A9W9V5P3"/>
<proteinExistence type="predicted"/>
<reference evidence="1" key="1">
    <citation type="submission" date="2022-11" db="EMBL/GenBank/DDBJ databases">
        <authorList>
            <person name="Petersen C."/>
        </authorList>
    </citation>
    <scope>NUCLEOTIDE SEQUENCE</scope>
    <source>
        <strain evidence="1">IBT 29864</strain>
    </source>
</reference>
<reference evidence="1" key="2">
    <citation type="journal article" date="2023" name="IMA Fungus">
        <title>Comparative genomic study of the Penicillium genus elucidates a diverse pangenome and 15 lateral gene transfer events.</title>
        <authorList>
            <person name="Petersen C."/>
            <person name="Sorensen T."/>
            <person name="Nielsen M.R."/>
            <person name="Sondergaard T.E."/>
            <person name="Sorensen J.L."/>
            <person name="Fitzpatrick D.A."/>
            <person name="Frisvad J.C."/>
            <person name="Nielsen K.L."/>
        </authorList>
    </citation>
    <scope>NUCLEOTIDE SEQUENCE</scope>
    <source>
        <strain evidence="1">IBT 29864</strain>
    </source>
</reference>
<name>A0A9W9V5P3_9EURO</name>
<dbReference type="GeneID" id="81437872"/>
<evidence type="ECO:0008006" key="3">
    <source>
        <dbReference type="Google" id="ProtNLM"/>
    </source>
</evidence>
<dbReference type="Proteomes" id="UP001147782">
    <property type="component" value="Unassembled WGS sequence"/>
</dbReference>
<gene>
    <name evidence="1" type="ORF">N7496_005764</name>
</gene>
<organism evidence="1 2">
    <name type="scientific">Penicillium cataractarum</name>
    <dbReference type="NCBI Taxonomy" id="2100454"/>
    <lineage>
        <taxon>Eukaryota</taxon>
        <taxon>Fungi</taxon>
        <taxon>Dikarya</taxon>
        <taxon>Ascomycota</taxon>
        <taxon>Pezizomycotina</taxon>
        <taxon>Eurotiomycetes</taxon>
        <taxon>Eurotiomycetidae</taxon>
        <taxon>Eurotiales</taxon>
        <taxon>Aspergillaceae</taxon>
        <taxon>Penicillium</taxon>
    </lineage>
</organism>
<dbReference type="EMBL" id="JAPZBS010000005">
    <property type="protein sequence ID" value="KAJ5369672.1"/>
    <property type="molecule type" value="Genomic_DNA"/>
</dbReference>
<keyword evidence="2" id="KW-1185">Reference proteome</keyword>
<sequence length="248" mass="28366">MVDSPLLALPTELLVAVFSCSSSLSHVANLAASCKDLNTIWKEHISYIVNQVAPAAIPCYEDLRGLLANQGHLALGAQVLQISDVAQLVTTSKNVTELFTSFRDRVRANVVWDPQVPRVLSPSEESRFISAHYKLWGLMLLNNDEQQGLIASMDLEETCLLADFLCVFDPWKIHNAEIQRVMEGSPAAHRFLQQKIRQQRNKDFLKQHHRAYRPIEFTPYERDGRYAWWCDRQQEIFKKMLTGSLFHA</sequence>
<evidence type="ECO:0000313" key="2">
    <source>
        <dbReference type="Proteomes" id="UP001147782"/>
    </source>
</evidence>
<comment type="caution">
    <text evidence="1">The sequence shown here is derived from an EMBL/GenBank/DDBJ whole genome shotgun (WGS) entry which is preliminary data.</text>
</comment>
<accession>A0A9W9V5P3</accession>